<feature type="transmembrane region" description="Helical" evidence="1">
    <location>
        <begin position="115"/>
        <end position="139"/>
    </location>
</feature>
<dbReference type="GeneID" id="85357612"/>
<keyword evidence="1" id="KW-0812">Transmembrane</keyword>
<dbReference type="Proteomes" id="UP001175211">
    <property type="component" value="Unassembled WGS sequence"/>
</dbReference>
<proteinExistence type="predicted"/>
<keyword evidence="3" id="KW-1185">Reference proteome</keyword>
<evidence type="ECO:0000313" key="2">
    <source>
        <dbReference type="EMBL" id="KAK0448958.1"/>
    </source>
</evidence>
<feature type="transmembrane region" description="Helical" evidence="1">
    <location>
        <begin position="202"/>
        <end position="226"/>
    </location>
</feature>
<dbReference type="AlphaFoldDB" id="A0AA39JUD3"/>
<gene>
    <name evidence="2" type="ORF">EV420DRAFT_1566376</name>
</gene>
<evidence type="ECO:0000313" key="3">
    <source>
        <dbReference type="Proteomes" id="UP001175211"/>
    </source>
</evidence>
<organism evidence="2 3">
    <name type="scientific">Armillaria tabescens</name>
    <name type="common">Ringless honey mushroom</name>
    <name type="synonym">Agaricus tabescens</name>
    <dbReference type="NCBI Taxonomy" id="1929756"/>
    <lineage>
        <taxon>Eukaryota</taxon>
        <taxon>Fungi</taxon>
        <taxon>Dikarya</taxon>
        <taxon>Basidiomycota</taxon>
        <taxon>Agaricomycotina</taxon>
        <taxon>Agaricomycetes</taxon>
        <taxon>Agaricomycetidae</taxon>
        <taxon>Agaricales</taxon>
        <taxon>Marasmiineae</taxon>
        <taxon>Physalacriaceae</taxon>
        <taxon>Desarmillaria</taxon>
    </lineage>
</organism>
<feature type="transmembrane region" description="Helical" evidence="1">
    <location>
        <begin position="159"/>
        <end position="182"/>
    </location>
</feature>
<reference evidence="2" key="1">
    <citation type="submission" date="2023-06" db="EMBL/GenBank/DDBJ databases">
        <authorList>
            <consortium name="Lawrence Berkeley National Laboratory"/>
            <person name="Ahrendt S."/>
            <person name="Sahu N."/>
            <person name="Indic B."/>
            <person name="Wong-Bajracharya J."/>
            <person name="Merenyi Z."/>
            <person name="Ke H.-M."/>
            <person name="Monk M."/>
            <person name="Kocsube S."/>
            <person name="Drula E."/>
            <person name="Lipzen A."/>
            <person name="Balint B."/>
            <person name="Henrissat B."/>
            <person name="Andreopoulos B."/>
            <person name="Martin F.M."/>
            <person name="Harder C.B."/>
            <person name="Rigling D."/>
            <person name="Ford K.L."/>
            <person name="Foster G.D."/>
            <person name="Pangilinan J."/>
            <person name="Papanicolaou A."/>
            <person name="Barry K."/>
            <person name="LaButti K."/>
            <person name="Viragh M."/>
            <person name="Koriabine M."/>
            <person name="Yan M."/>
            <person name="Riley R."/>
            <person name="Champramary S."/>
            <person name="Plett K.L."/>
            <person name="Tsai I.J."/>
            <person name="Slot J."/>
            <person name="Sipos G."/>
            <person name="Plett J."/>
            <person name="Nagy L.G."/>
            <person name="Grigoriev I.V."/>
        </authorList>
    </citation>
    <scope>NUCLEOTIDE SEQUENCE</scope>
    <source>
        <strain evidence="2">CCBAS 213</strain>
    </source>
</reference>
<sequence>MISGIFIKVLSFSLQNHTLGLTLTAAFKGMFSLSIRYECHNNLSLEHDGPQLLCSAKCSTHALESRDPTQRSSPAAPMVSPLVPDSTFFDVFRVYRSFVKRTAVMCSGSPQSMRWIYYGTMVLHILALWVLYMFSVPTFSLFGYLITSPVPSPVDYSDLFWAGVSGTLVLSPAWLLLIWVILRATIPVDTVSTRVRQMCHVIAFQVFFVVMVVASMTANIVVGVLVKGGNTQLDGVHAARVGAVRGGLMCFCGFFIVLFFSLVLCAVKRCTTH</sequence>
<protein>
    <submittedName>
        <fullName evidence="2">Uncharacterized protein</fullName>
    </submittedName>
</protein>
<accession>A0AA39JUD3</accession>
<keyword evidence="1" id="KW-1133">Transmembrane helix</keyword>
<keyword evidence="1" id="KW-0472">Membrane</keyword>
<feature type="transmembrane region" description="Helical" evidence="1">
    <location>
        <begin position="246"/>
        <end position="267"/>
    </location>
</feature>
<name>A0AA39JUD3_ARMTA</name>
<evidence type="ECO:0000256" key="1">
    <source>
        <dbReference type="SAM" id="Phobius"/>
    </source>
</evidence>
<dbReference type="EMBL" id="JAUEPS010000040">
    <property type="protein sequence ID" value="KAK0448958.1"/>
    <property type="molecule type" value="Genomic_DNA"/>
</dbReference>
<dbReference type="RefSeq" id="XP_060326673.1">
    <property type="nucleotide sequence ID" value="XM_060474064.1"/>
</dbReference>
<comment type="caution">
    <text evidence="2">The sequence shown here is derived from an EMBL/GenBank/DDBJ whole genome shotgun (WGS) entry which is preliminary data.</text>
</comment>